<dbReference type="PANTHER" id="PTHR30468">
    <property type="entry name" value="ALPHA-KETOGLUTARATE-DEPENDENT SULFONATE DIOXYGENASE"/>
    <property type="match status" value="1"/>
</dbReference>
<keyword evidence="8" id="KW-1185">Reference proteome</keyword>
<dbReference type="InParanoid" id="A0A1Y2AS98"/>
<dbReference type="STRING" id="71784.A0A1Y2AS98"/>
<feature type="domain" description="TauD/TfdA-like" evidence="6">
    <location>
        <begin position="81"/>
        <end position="361"/>
    </location>
</feature>
<comment type="similarity">
    <text evidence="1">Belongs to the TfdA dioxygenase family.</text>
</comment>
<evidence type="ECO:0000256" key="2">
    <source>
        <dbReference type="ARBA" id="ARBA00022723"/>
    </source>
</evidence>
<dbReference type="InterPro" id="IPR051323">
    <property type="entry name" value="AtsK-like"/>
</dbReference>
<dbReference type="Gene3D" id="3.60.130.10">
    <property type="entry name" value="Clavaminate synthase-like"/>
    <property type="match status" value="1"/>
</dbReference>
<keyword evidence="3" id="KW-0223">Dioxygenase</keyword>
<dbReference type="Proteomes" id="UP000193986">
    <property type="component" value="Unassembled WGS sequence"/>
</dbReference>
<dbReference type="GO" id="GO:0005737">
    <property type="term" value="C:cytoplasm"/>
    <property type="evidence" value="ECO:0007669"/>
    <property type="project" value="TreeGrafter"/>
</dbReference>
<evidence type="ECO:0000256" key="1">
    <source>
        <dbReference type="ARBA" id="ARBA00005896"/>
    </source>
</evidence>
<dbReference type="InterPro" id="IPR042098">
    <property type="entry name" value="TauD-like_sf"/>
</dbReference>
<keyword evidence="5" id="KW-0408">Iron</keyword>
<evidence type="ECO:0000256" key="5">
    <source>
        <dbReference type="ARBA" id="ARBA00023004"/>
    </source>
</evidence>
<protein>
    <recommendedName>
        <fullName evidence="6">TauD/TfdA-like domain-containing protein</fullName>
    </recommendedName>
</protein>
<reference evidence="7 8" key="1">
    <citation type="submission" date="2016-07" db="EMBL/GenBank/DDBJ databases">
        <title>Pervasive Adenine N6-methylation of Active Genes in Fungi.</title>
        <authorList>
            <consortium name="DOE Joint Genome Institute"/>
            <person name="Mondo S.J."/>
            <person name="Dannebaum R.O."/>
            <person name="Kuo R.C."/>
            <person name="Labutti K."/>
            <person name="Haridas S."/>
            <person name="Kuo A."/>
            <person name="Salamov A."/>
            <person name="Ahrendt S.R."/>
            <person name="Lipzen A."/>
            <person name="Sullivan W."/>
            <person name="Andreopoulos W.B."/>
            <person name="Clum A."/>
            <person name="Lindquist E."/>
            <person name="Daum C."/>
            <person name="Ramamoorthy G.K."/>
            <person name="Gryganskyi A."/>
            <person name="Culley D."/>
            <person name="Magnuson J.K."/>
            <person name="James T.Y."/>
            <person name="O'Malley M.A."/>
            <person name="Stajich J.E."/>
            <person name="Spatafora J.W."/>
            <person name="Visel A."/>
            <person name="Grigoriev I.V."/>
        </authorList>
    </citation>
    <scope>NUCLEOTIDE SEQUENCE [LARGE SCALE GENOMIC DNA]</scope>
    <source>
        <strain evidence="7 8">68-887.2</strain>
    </source>
</reference>
<comment type="caution">
    <text evidence="7">The sequence shown here is derived from an EMBL/GenBank/DDBJ whole genome shotgun (WGS) entry which is preliminary data.</text>
</comment>
<dbReference type="EMBL" id="MCFC01000057">
    <property type="protein sequence ID" value="ORY25433.1"/>
    <property type="molecule type" value="Genomic_DNA"/>
</dbReference>
<accession>A0A1Y2AS98</accession>
<name>A0A1Y2AS98_9TREE</name>
<evidence type="ECO:0000313" key="7">
    <source>
        <dbReference type="EMBL" id="ORY25433.1"/>
    </source>
</evidence>
<proteinExistence type="inferred from homology"/>
<organism evidence="7 8">
    <name type="scientific">Naematelia encephala</name>
    <dbReference type="NCBI Taxonomy" id="71784"/>
    <lineage>
        <taxon>Eukaryota</taxon>
        <taxon>Fungi</taxon>
        <taxon>Dikarya</taxon>
        <taxon>Basidiomycota</taxon>
        <taxon>Agaricomycotina</taxon>
        <taxon>Tremellomycetes</taxon>
        <taxon>Tremellales</taxon>
        <taxon>Naemateliaceae</taxon>
        <taxon>Naematelia</taxon>
    </lineage>
</organism>
<dbReference type="SUPFAM" id="SSF51197">
    <property type="entry name" value="Clavaminate synthase-like"/>
    <property type="match status" value="1"/>
</dbReference>
<dbReference type="OrthoDB" id="10257314at2759"/>
<keyword evidence="2" id="KW-0479">Metal-binding</keyword>
<keyword evidence="4" id="KW-0560">Oxidoreductase</keyword>
<gene>
    <name evidence="7" type="ORF">BCR39DRAFT_580176</name>
</gene>
<dbReference type="AlphaFoldDB" id="A0A1Y2AS98"/>
<dbReference type="GO" id="GO:0016706">
    <property type="term" value="F:2-oxoglutarate-dependent dioxygenase activity"/>
    <property type="evidence" value="ECO:0007669"/>
    <property type="project" value="TreeGrafter"/>
</dbReference>
<evidence type="ECO:0000256" key="3">
    <source>
        <dbReference type="ARBA" id="ARBA00022964"/>
    </source>
</evidence>
<dbReference type="InterPro" id="IPR003819">
    <property type="entry name" value="TauD/TfdA-like"/>
</dbReference>
<dbReference type="Pfam" id="PF02668">
    <property type="entry name" value="TauD"/>
    <property type="match status" value="1"/>
</dbReference>
<dbReference type="FunFam" id="3.60.130.10:FF:000008">
    <property type="entry name" value="Alpha-ketoglutarate-dependent taurine dioxygenase"/>
    <property type="match status" value="1"/>
</dbReference>
<evidence type="ECO:0000256" key="4">
    <source>
        <dbReference type="ARBA" id="ARBA00023002"/>
    </source>
</evidence>
<sequence length="393" mass="43870">MPIAIQEPGGRELVILPPATTQARLSKAGIDISKGYPFVPKHAPEFVSEVYEIRKELRQYVDPATRADPQKRALFGAAKEVRHIGVHLGTEIVGLQLKDLTNQQRDELALLVAERSVVFFRDQDISPQQQRELGVYLGDGEIEIHPNYPQVPGLGGGLSLIWPEGHTEGGRSLARLQRNFRLPYGSGVNSPYGWHTDLVHEAFPPAYTHLHQDAIPEIGGDTLWASGYAAYDKLSPKFRTLIDGLNGIYRSANAYKDDKDPNGPLKYVTRVHPLVRTNAATGWKSLFVNRAFTVGIQGLDKSENLSDAILNHLLDVYERSTDIQVRWQWTPGTSAIWDNRSTIHTVSLDWEGWNNRHGTRVSSLAEKPYFDPQSQSRRDALNLGDYLGVPGQA</sequence>
<dbReference type="PANTHER" id="PTHR30468:SF9">
    <property type="entry name" value="ALPHA-KETOGLUTARATE-DEPENDENT TAURINE DIOXYGENASE (AFU_ORTHOLOGUE AFUA_3G01010)"/>
    <property type="match status" value="1"/>
</dbReference>
<dbReference type="GO" id="GO:0046872">
    <property type="term" value="F:metal ion binding"/>
    <property type="evidence" value="ECO:0007669"/>
    <property type="project" value="UniProtKB-KW"/>
</dbReference>
<evidence type="ECO:0000313" key="8">
    <source>
        <dbReference type="Proteomes" id="UP000193986"/>
    </source>
</evidence>
<evidence type="ECO:0000259" key="6">
    <source>
        <dbReference type="Pfam" id="PF02668"/>
    </source>
</evidence>